<accession>A0A918LI32</accession>
<organism evidence="2 3">
    <name type="scientific">Actinokineospora fastidiosa</name>
    <dbReference type="NCBI Taxonomy" id="1816"/>
    <lineage>
        <taxon>Bacteria</taxon>
        <taxon>Bacillati</taxon>
        <taxon>Actinomycetota</taxon>
        <taxon>Actinomycetes</taxon>
        <taxon>Pseudonocardiales</taxon>
        <taxon>Pseudonocardiaceae</taxon>
        <taxon>Actinokineospora</taxon>
    </lineage>
</organism>
<feature type="compositionally biased region" description="Polar residues" evidence="1">
    <location>
        <begin position="74"/>
        <end position="99"/>
    </location>
</feature>
<dbReference type="AlphaFoldDB" id="A0A918LI32"/>
<reference evidence="2" key="2">
    <citation type="submission" date="2020-09" db="EMBL/GenBank/DDBJ databases">
        <authorList>
            <person name="Sun Q."/>
            <person name="Ohkuma M."/>
        </authorList>
    </citation>
    <scope>NUCLEOTIDE SEQUENCE</scope>
    <source>
        <strain evidence="2">JCM 3276</strain>
    </source>
</reference>
<evidence type="ECO:0000313" key="3">
    <source>
        <dbReference type="Proteomes" id="UP000660680"/>
    </source>
</evidence>
<sequence length="99" mass="10558">MKIGYSACVKHRREIVRQETRRRFTALTWHKSAPADFGSAGVDGGGEIGGTDTSRGDPVTSAVTRVTFHEPVVRTTTRSPSASARDTATGTGVTTWAHA</sequence>
<keyword evidence="3" id="KW-1185">Reference proteome</keyword>
<gene>
    <name evidence="2" type="ORF">GCM10010171_52610</name>
</gene>
<name>A0A918LI32_9PSEU</name>
<dbReference type="EMBL" id="BMRB01000005">
    <property type="protein sequence ID" value="GGS50916.1"/>
    <property type="molecule type" value="Genomic_DNA"/>
</dbReference>
<feature type="region of interest" description="Disordered" evidence="1">
    <location>
        <begin position="35"/>
        <end position="99"/>
    </location>
</feature>
<reference evidence="2" key="1">
    <citation type="journal article" date="2014" name="Int. J. Syst. Evol. Microbiol.">
        <title>Complete genome sequence of Corynebacterium casei LMG S-19264T (=DSM 44701T), isolated from a smear-ripened cheese.</title>
        <authorList>
            <consortium name="US DOE Joint Genome Institute (JGI-PGF)"/>
            <person name="Walter F."/>
            <person name="Albersmeier A."/>
            <person name="Kalinowski J."/>
            <person name="Ruckert C."/>
        </authorList>
    </citation>
    <scope>NUCLEOTIDE SEQUENCE</scope>
    <source>
        <strain evidence="2">JCM 3276</strain>
    </source>
</reference>
<evidence type="ECO:0000256" key="1">
    <source>
        <dbReference type="SAM" id="MobiDB-lite"/>
    </source>
</evidence>
<proteinExistence type="predicted"/>
<comment type="caution">
    <text evidence="2">The sequence shown here is derived from an EMBL/GenBank/DDBJ whole genome shotgun (WGS) entry which is preliminary data.</text>
</comment>
<evidence type="ECO:0000313" key="2">
    <source>
        <dbReference type="EMBL" id="GGS50916.1"/>
    </source>
</evidence>
<protein>
    <submittedName>
        <fullName evidence="2">Uncharacterized protein</fullName>
    </submittedName>
</protein>
<dbReference type="Proteomes" id="UP000660680">
    <property type="component" value="Unassembled WGS sequence"/>
</dbReference>